<evidence type="ECO:0000256" key="1">
    <source>
        <dbReference type="ARBA" id="ARBA00000382"/>
    </source>
</evidence>
<evidence type="ECO:0000313" key="15">
    <source>
        <dbReference type="EMBL" id="KAF0693886.1"/>
    </source>
</evidence>
<dbReference type="EMBL" id="VJMH01005635">
    <property type="protein sequence ID" value="KAF0693886.1"/>
    <property type="molecule type" value="Genomic_DNA"/>
</dbReference>
<evidence type="ECO:0000256" key="10">
    <source>
        <dbReference type="ARBA" id="ARBA00023326"/>
    </source>
</evidence>
<evidence type="ECO:0000256" key="3">
    <source>
        <dbReference type="ARBA" id="ARBA00012780"/>
    </source>
</evidence>
<dbReference type="GO" id="GO:0071555">
    <property type="term" value="P:cell wall organization"/>
    <property type="evidence" value="ECO:0007669"/>
    <property type="project" value="UniProtKB-KW"/>
</dbReference>
<evidence type="ECO:0000256" key="8">
    <source>
        <dbReference type="ARBA" id="ARBA00023277"/>
    </source>
</evidence>
<dbReference type="GO" id="GO:0042973">
    <property type="term" value="F:glucan endo-1,3-beta-D-glucosidase activity"/>
    <property type="evidence" value="ECO:0007669"/>
    <property type="project" value="UniProtKB-EC"/>
</dbReference>
<dbReference type="PANTHER" id="PTHR16631">
    <property type="entry name" value="GLUCAN 1,3-BETA-GLUCOSIDASE"/>
    <property type="match status" value="1"/>
</dbReference>
<dbReference type="GO" id="GO:0005886">
    <property type="term" value="C:plasma membrane"/>
    <property type="evidence" value="ECO:0007669"/>
    <property type="project" value="UniProtKB-SubCell"/>
</dbReference>
<comment type="function">
    <text evidence="11">Glucanases play a role in cell expansion during growth, in cell-cell fusion during mating, and in spore release during sporulation. This enzyme may be involved in beta-glucan degradation. Active on laminarin and lichenan.</text>
</comment>
<evidence type="ECO:0000256" key="14">
    <source>
        <dbReference type="SAM" id="SignalP"/>
    </source>
</evidence>
<proteinExistence type="predicted"/>
<protein>
    <recommendedName>
        <fullName evidence="3">glucan endo-1,3-beta-D-glucosidase</fullName>
        <ecNumber evidence="3">3.2.1.39</ecNumber>
    </recommendedName>
    <alternativeName>
        <fullName evidence="13">Endo-1,3-beta-glucanase btgC</fullName>
    </alternativeName>
    <alternativeName>
        <fullName evidence="12">Laminarinase btgC</fullName>
    </alternativeName>
</protein>
<keyword evidence="9" id="KW-0961">Cell wall biogenesis/degradation</keyword>
<organism evidence="15">
    <name type="scientific">Aphanomyces stellatus</name>
    <dbReference type="NCBI Taxonomy" id="120398"/>
    <lineage>
        <taxon>Eukaryota</taxon>
        <taxon>Sar</taxon>
        <taxon>Stramenopiles</taxon>
        <taxon>Oomycota</taxon>
        <taxon>Saprolegniomycetes</taxon>
        <taxon>Saprolegniales</taxon>
        <taxon>Verrucalvaceae</taxon>
        <taxon>Aphanomyces</taxon>
    </lineage>
</organism>
<feature type="non-terminal residue" evidence="15">
    <location>
        <position position="357"/>
    </location>
</feature>
<evidence type="ECO:0000256" key="9">
    <source>
        <dbReference type="ARBA" id="ARBA00023316"/>
    </source>
</evidence>
<evidence type="ECO:0000256" key="12">
    <source>
        <dbReference type="ARBA" id="ARBA00042373"/>
    </source>
</evidence>
<feature type="signal peptide" evidence="14">
    <location>
        <begin position="1"/>
        <end position="29"/>
    </location>
</feature>
<evidence type="ECO:0000256" key="7">
    <source>
        <dbReference type="ARBA" id="ARBA00023180"/>
    </source>
</evidence>
<sequence length="357" mass="39658">MMHLHICRLCIYTMLRPAILASLAAVGTAQNLGVCWDAFNNDYMEGQFRQLATHFSSIRTFVAQAWYQNAADVAARAGVTVALGLWIQHGNYENEITNAIAGAKANPGTVEVIYVGNEELLVGWDVPKLLGYINDAKRRVEEAGLTNVKVGTVQIDRDFYAHPEVVDACDLIGVNIHPFFSGEPDAVQNPFESFANHFQWLRGQYGDKVRMTETGFPTAGGSNLGHVASFDMAKTYFDQYKAWVQSANSPTPYYFMLQDNLGKLGSGTDFEAYFGLLDSQSQWKFAMPTTYPGTFSIYNALGQALIVLNNNVYARRPTHSINEKFTYDSTTRQIKSLGNNQCLDAYKTATGITVHTF</sequence>
<evidence type="ECO:0000256" key="13">
    <source>
        <dbReference type="ARBA" id="ARBA00043078"/>
    </source>
</evidence>
<keyword evidence="5" id="KW-0378">Hydrolase</keyword>
<name>A0A6A4YDB6_9STRA</name>
<comment type="subcellular location">
    <subcellularLocation>
        <location evidence="2">Cell membrane</location>
    </subcellularLocation>
</comment>
<dbReference type="EC" id="3.2.1.39" evidence="3"/>
<dbReference type="Gene3D" id="3.20.20.80">
    <property type="entry name" value="Glycosidases"/>
    <property type="match status" value="1"/>
</dbReference>
<dbReference type="PANTHER" id="PTHR16631:SF17">
    <property type="entry name" value="GLUCAN ENDO-1,3-BETA-GLUCOSIDASE BTGC"/>
    <property type="match status" value="1"/>
</dbReference>
<evidence type="ECO:0000256" key="6">
    <source>
        <dbReference type="ARBA" id="ARBA00023136"/>
    </source>
</evidence>
<dbReference type="OrthoDB" id="77201at2759"/>
<comment type="catalytic activity">
    <reaction evidence="1">
        <text>Hydrolysis of (1-&gt;3)-beta-D-glucosidic linkages in (1-&gt;3)-beta-D-glucans.</text>
        <dbReference type="EC" id="3.2.1.39"/>
    </reaction>
</comment>
<dbReference type="InterPro" id="IPR017853">
    <property type="entry name" value="GH"/>
</dbReference>
<evidence type="ECO:0000256" key="2">
    <source>
        <dbReference type="ARBA" id="ARBA00004236"/>
    </source>
</evidence>
<evidence type="ECO:0000256" key="5">
    <source>
        <dbReference type="ARBA" id="ARBA00022801"/>
    </source>
</evidence>
<dbReference type="GO" id="GO:0000272">
    <property type="term" value="P:polysaccharide catabolic process"/>
    <property type="evidence" value="ECO:0007669"/>
    <property type="project" value="UniProtKB-KW"/>
</dbReference>
<dbReference type="SUPFAM" id="SSF51445">
    <property type="entry name" value="(Trans)glycosidases"/>
    <property type="match status" value="1"/>
</dbReference>
<keyword evidence="4" id="KW-1003">Cell membrane</keyword>
<keyword evidence="7" id="KW-0325">Glycoprotein</keyword>
<evidence type="ECO:0000256" key="11">
    <source>
        <dbReference type="ARBA" id="ARBA00037649"/>
    </source>
</evidence>
<dbReference type="InterPro" id="IPR050732">
    <property type="entry name" value="Beta-glucan_modifiers"/>
</dbReference>
<keyword evidence="14" id="KW-0732">Signal</keyword>
<dbReference type="AlphaFoldDB" id="A0A6A4YDB6"/>
<feature type="chain" id="PRO_5025649247" description="glucan endo-1,3-beta-D-glucosidase" evidence="14">
    <location>
        <begin position="30"/>
        <end position="357"/>
    </location>
</feature>
<accession>A0A6A4YDB6</accession>
<gene>
    <name evidence="15" type="ORF">As57867_015143</name>
</gene>
<comment type="caution">
    <text evidence="15">The sequence shown here is derived from an EMBL/GenBank/DDBJ whole genome shotgun (WGS) entry which is preliminary data.</text>
</comment>
<keyword evidence="8" id="KW-0119">Carbohydrate metabolism</keyword>
<keyword evidence="10" id="KW-0624">Polysaccharide degradation</keyword>
<keyword evidence="6" id="KW-0472">Membrane</keyword>
<reference evidence="15" key="1">
    <citation type="submission" date="2019-06" db="EMBL/GenBank/DDBJ databases">
        <title>Genomics analysis of Aphanomyces spp. identifies a new class of oomycete effector associated with host adaptation.</title>
        <authorList>
            <person name="Gaulin E."/>
        </authorList>
    </citation>
    <scope>NUCLEOTIDE SEQUENCE</scope>
    <source>
        <strain evidence="15">CBS 578.67</strain>
    </source>
</reference>
<evidence type="ECO:0000256" key="4">
    <source>
        <dbReference type="ARBA" id="ARBA00022475"/>
    </source>
</evidence>